<dbReference type="EMBL" id="JACGWK010000008">
    <property type="protein sequence ID" value="KAL0339373.1"/>
    <property type="molecule type" value="Genomic_DNA"/>
</dbReference>
<proteinExistence type="predicted"/>
<gene>
    <name evidence="2" type="ORF">Sangu_1459400</name>
</gene>
<comment type="caution">
    <text evidence="2">The sequence shown here is derived from an EMBL/GenBank/DDBJ whole genome shotgun (WGS) entry which is preliminary data.</text>
</comment>
<reference evidence="2" key="1">
    <citation type="submission" date="2020-06" db="EMBL/GenBank/DDBJ databases">
        <authorList>
            <person name="Li T."/>
            <person name="Hu X."/>
            <person name="Zhang T."/>
            <person name="Song X."/>
            <person name="Zhang H."/>
            <person name="Dai N."/>
            <person name="Sheng W."/>
            <person name="Hou X."/>
            <person name="Wei L."/>
        </authorList>
    </citation>
    <scope>NUCLEOTIDE SEQUENCE</scope>
    <source>
        <strain evidence="2">G01</strain>
        <tissue evidence="2">Leaf</tissue>
    </source>
</reference>
<feature type="compositionally biased region" description="Basic residues" evidence="1">
    <location>
        <begin position="58"/>
        <end position="72"/>
    </location>
</feature>
<evidence type="ECO:0000256" key="1">
    <source>
        <dbReference type="SAM" id="MobiDB-lite"/>
    </source>
</evidence>
<sequence length="83" mass="9436">MEVFEKVYKKKDKGQWSGPRAEEVAGMLGRKEQERGTDTLVSSLCDPERAAAVDVSSRRSKKGLSIRSRHRDPPHNCWIITTH</sequence>
<evidence type="ECO:0000313" key="2">
    <source>
        <dbReference type="EMBL" id="KAL0339373.1"/>
    </source>
</evidence>
<dbReference type="AlphaFoldDB" id="A0AAW2N8E4"/>
<name>A0AAW2N8E4_9LAMI</name>
<accession>A0AAW2N8E4</accession>
<organism evidence="2">
    <name type="scientific">Sesamum angustifolium</name>
    <dbReference type="NCBI Taxonomy" id="2727405"/>
    <lineage>
        <taxon>Eukaryota</taxon>
        <taxon>Viridiplantae</taxon>
        <taxon>Streptophyta</taxon>
        <taxon>Embryophyta</taxon>
        <taxon>Tracheophyta</taxon>
        <taxon>Spermatophyta</taxon>
        <taxon>Magnoliopsida</taxon>
        <taxon>eudicotyledons</taxon>
        <taxon>Gunneridae</taxon>
        <taxon>Pentapetalae</taxon>
        <taxon>asterids</taxon>
        <taxon>lamiids</taxon>
        <taxon>Lamiales</taxon>
        <taxon>Pedaliaceae</taxon>
        <taxon>Sesamum</taxon>
    </lineage>
</organism>
<protein>
    <submittedName>
        <fullName evidence="2">Uncharacterized protein</fullName>
    </submittedName>
</protein>
<feature type="region of interest" description="Disordered" evidence="1">
    <location>
        <begin position="52"/>
        <end position="75"/>
    </location>
</feature>
<reference evidence="2" key="2">
    <citation type="journal article" date="2024" name="Plant">
        <title>Genomic evolution and insights into agronomic trait innovations of Sesamum species.</title>
        <authorList>
            <person name="Miao H."/>
            <person name="Wang L."/>
            <person name="Qu L."/>
            <person name="Liu H."/>
            <person name="Sun Y."/>
            <person name="Le M."/>
            <person name="Wang Q."/>
            <person name="Wei S."/>
            <person name="Zheng Y."/>
            <person name="Lin W."/>
            <person name="Duan Y."/>
            <person name="Cao H."/>
            <person name="Xiong S."/>
            <person name="Wang X."/>
            <person name="Wei L."/>
            <person name="Li C."/>
            <person name="Ma Q."/>
            <person name="Ju M."/>
            <person name="Zhao R."/>
            <person name="Li G."/>
            <person name="Mu C."/>
            <person name="Tian Q."/>
            <person name="Mei H."/>
            <person name="Zhang T."/>
            <person name="Gao T."/>
            <person name="Zhang H."/>
        </authorList>
    </citation>
    <scope>NUCLEOTIDE SEQUENCE</scope>
    <source>
        <strain evidence="2">G01</strain>
    </source>
</reference>